<dbReference type="InterPro" id="IPR015421">
    <property type="entry name" value="PyrdxlP-dep_Trfase_major"/>
</dbReference>
<comment type="subunit">
    <text evidence="4">Homodimer.</text>
</comment>
<evidence type="ECO:0000256" key="10">
    <source>
        <dbReference type="ARBA" id="ARBA00033381"/>
    </source>
</evidence>
<evidence type="ECO:0000256" key="3">
    <source>
        <dbReference type="ARBA" id="ARBA00010008"/>
    </source>
</evidence>
<dbReference type="Gene3D" id="3.40.640.10">
    <property type="entry name" value="Type I PLP-dependent aspartate aminotransferase-like (Major domain)"/>
    <property type="match status" value="1"/>
</dbReference>
<dbReference type="PANTHER" id="PTHR13693">
    <property type="entry name" value="CLASS II AMINOTRANSFERASE/8-AMINO-7-OXONONANOATE SYNTHASE"/>
    <property type="match status" value="1"/>
</dbReference>
<evidence type="ECO:0000256" key="7">
    <source>
        <dbReference type="ARBA" id="ARBA00022756"/>
    </source>
</evidence>
<proteinExistence type="inferred from homology"/>
<keyword evidence="15" id="KW-1185">Reference proteome</keyword>
<evidence type="ECO:0000256" key="8">
    <source>
        <dbReference type="ARBA" id="ARBA00022898"/>
    </source>
</evidence>
<keyword evidence="14" id="KW-0012">Acyltransferase</keyword>
<sequence length="402" mass="40524">MDDPLAWLAETARDRRAAGLRRVLSPRDVVEPLVDLASNDYLGLARDPRVVEGAVAAARTWGAGSTGSRLVTGSTRLHAELEADLADFVGAPDALVFSSGYTANLGAVTALSGRGAVVVSDVAAHASLVDAARLSRARVVVGRCAVPSEVDAVLADAPETRRLVVTDGVDSVDGGLAPLVELHAVCRARGALLLVDDAHGLGVRGPAGAGLVAEAGLAAEPDVVTTATLSKSLGSQGGVVLGSDAVIAHLVDAARAFIFDTGLAPTSVGAALAALGVLRAEPDRVTALHHAAATVAASARSAAPTLGVAEPTAAMVPVVLGEPDLAVAARDACADAGLRAGCFRPPSVPEGTSRLRLTARADLSADDLALVDRVLHEVLGPIVGGSPARSARPGMASWTEQY</sequence>
<dbReference type="InterPro" id="IPR004839">
    <property type="entry name" value="Aminotransferase_I/II_large"/>
</dbReference>
<evidence type="ECO:0000256" key="4">
    <source>
        <dbReference type="ARBA" id="ARBA00011738"/>
    </source>
</evidence>
<comment type="pathway">
    <text evidence="2">Cofactor biosynthesis; biotin biosynthesis.</text>
</comment>
<evidence type="ECO:0000256" key="11">
    <source>
        <dbReference type="ARBA" id="ARBA00047715"/>
    </source>
</evidence>
<evidence type="ECO:0000313" key="14">
    <source>
        <dbReference type="EMBL" id="NYD35801.1"/>
    </source>
</evidence>
<accession>A0A7Y9DUS1</accession>
<comment type="caution">
    <text evidence="14">The sequence shown here is derived from an EMBL/GenBank/DDBJ whole genome shotgun (WGS) entry which is preliminary data.</text>
</comment>
<dbReference type="PANTHER" id="PTHR13693:SF100">
    <property type="entry name" value="8-AMINO-7-OXONONANOATE SYNTHASE"/>
    <property type="match status" value="1"/>
</dbReference>
<dbReference type="PROSITE" id="PS00599">
    <property type="entry name" value="AA_TRANSFER_CLASS_2"/>
    <property type="match status" value="1"/>
</dbReference>
<reference evidence="14 15" key="1">
    <citation type="submission" date="2020-07" db="EMBL/GenBank/DDBJ databases">
        <title>Sequencing the genomes of 1000 actinobacteria strains.</title>
        <authorList>
            <person name="Klenk H.-P."/>
        </authorList>
    </citation>
    <scope>NUCLEOTIDE SEQUENCE [LARGE SCALE GENOMIC DNA]</scope>
    <source>
        <strain evidence="14 15">DSM 45772</strain>
    </source>
</reference>
<dbReference type="EMBL" id="JACCBN010000001">
    <property type="protein sequence ID" value="NYD35801.1"/>
    <property type="molecule type" value="Genomic_DNA"/>
</dbReference>
<name>A0A7Y9DUS1_9PSEU</name>
<keyword evidence="8 12" id="KW-0663">Pyridoxal phosphate</keyword>
<dbReference type="Pfam" id="PF00155">
    <property type="entry name" value="Aminotran_1_2"/>
    <property type="match status" value="1"/>
</dbReference>
<evidence type="ECO:0000256" key="12">
    <source>
        <dbReference type="RuleBase" id="RU003693"/>
    </source>
</evidence>
<gene>
    <name evidence="14" type="ORF">BJ983_001903</name>
</gene>
<evidence type="ECO:0000259" key="13">
    <source>
        <dbReference type="Pfam" id="PF00155"/>
    </source>
</evidence>
<evidence type="ECO:0000256" key="1">
    <source>
        <dbReference type="ARBA" id="ARBA00001933"/>
    </source>
</evidence>
<keyword evidence="7" id="KW-0093">Biotin biosynthesis</keyword>
<dbReference type="GO" id="GO:0030170">
    <property type="term" value="F:pyridoxal phosphate binding"/>
    <property type="evidence" value="ECO:0007669"/>
    <property type="project" value="InterPro"/>
</dbReference>
<dbReference type="Gene3D" id="3.90.1150.10">
    <property type="entry name" value="Aspartate Aminotransferase, domain 1"/>
    <property type="match status" value="1"/>
</dbReference>
<dbReference type="SUPFAM" id="SSF53383">
    <property type="entry name" value="PLP-dependent transferases"/>
    <property type="match status" value="1"/>
</dbReference>
<comment type="cofactor">
    <cofactor evidence="1 12">
        <name>pyridoxal 5'-phosphate</name>
        <dbReference type="ChEBI" id="CHEBI:597326"/>
    </cofactor>
</comment>
<dbReference type="AlphaFoldDB" id="A0A7Y9DUS1"/>
<evidence type="ECO:0000313" key="15">
    <source>
        <dbReference type="Proteomes" id="UP000535890"/>
    </source>
</evidence>
<comment type="similarity">
    <text evidence="3">Belongs to the class-II pyridoxal-phosphate-dependent aminotransferase family. BioF subfamily.</text>
</comment>
<evidence type="ECO:0000256" key="5">
    <source>
        <dbReference type="ARBA" id="ARBA00013187"/>
    </source>
</evidence>
<organism evidence="14 15">
    <name type="scientific">Actinomycetospora corticicola</name>
    <dbReference type="NCBI Taxonomy" id="663602"/>
    <lineage>
        <taxon>Bacteria</taxon>
        <taxon>Bacillati</taxon>
        <taxon>Actinomycetota</taxon>
        <taxon>Actinomycetes</taxon>
        <taxon>Pseudonocardiales</taxon>
        <taxon>Pseudonocardiaceae</taxon>
        <taxon>Actinomycetospora</taxon>
    </lineage>
</organism>
<dbReference type="EC" id="2.3.1.47" evidence="5"/>
<dbReference type="GO" id="GO:0008710">
    <property type="term" value="F:8-amino-7-oxononanoate synthase activity"/>
    <property type="evidence" value="ECO:0007669"/>
    <property type="project" value="UniProtKB-EC"/>
</dbReference>
<dbReference type="InterPro" id="IPR001917">
    <property type="entry name" value="Aminotrans_II_pyridoxalP_BS"/>
</dbReference>
<comment type="catalytic activity">
    <reaction evidence="11">
        <text>6-carboxyhexanoyl-[ACP] + L-alanine + H(+) = (8S)-8-amino-7-oxononanoate + holo-[ACP] + CO2</text>
        <dbReference type="Rhea" id="RHEA:42288"/>
        <dbReference type="Rhea" id="RHEA-COMP:9685"/>
        <dbReference type="Rhea" id="RHEA-COMP:9955"/>
        <dbReference type="ChEBI" id="CHEBI:15378"/>
        <dbReference type="ChEBI" id="CHEBI:16526"/>
        <dbReference type="ChEBI" id="CHEBI:57972"/>
        <dbReference type="ChEBI" id="CHEBI:64479"/>
        <dbReference type="ChEBI" id="CHEBI:78846"/>
        <dbReference type="ChEBI" id="CHEBI:149468"/>
        <dbReference type="EC" id="2.3.1.47"/>
    </reaction>
</comment>
<dbReference type="InterPro" id="IPR015422">
    <property type="entry name" value="PyrdxlP-dep_Trfase_small"/>
</dbReference>
<keyword evidence="6 14" id="KW-0808">Transferase</keyword>
<evidence type="ECO:0000256" key="6">
    <source>
        <dbReference type="ARBA" id="ARBA00022679"/>
    </source>
</evidence>
<dbReference type="GO" id="GO:0009102">
    <property type="term" value="P:biotin biosynthetic process"/>
    <property type="evidence" value="ECO:0007669"/>
    <property type="project" value="UniProtKB-KW"/>
</dbReference>
<dbReference type="Proteomes" id="UP000535890">
    <property type="component" value="Unassembled WGS sequence"/>
</dbReference>
<dbReference type="InterPro" id="IPR015424">
    <property type="entry name" value="PyrdxlP-dep_Trfase"/>
</dbReference>
<evidence type="ECO:0000256" key="9">
    <source>
        <dbReference type="ARBA" id="ARBA00032610"/>
    </source>
</evidence>
<protein>
    <recommendedName>
        <fullName evidence="5">8-amino-7-oxononanoate synthase</fullName>
        <ecNumber evidence="5">2.3.1.47</ecNumber>
    </recommendedName>
    <alternativeName>
        <fullName evidence="9">7-keto-8-amino-pelargonic acid synthase</fullName>
    </alternativeName>
    <alternativeName>
        <fullName evidence="10">8-amino-7-ketopelargonate synthase</fullName>
    </alternativeName>
</protein>
<feature type="domain" description="Aminotransferase class I/classII large" evidence="13">
    <location>
        <begin position="32"/>
        <end position="368"/>
    </location>
</feature>
<dbReference type="InterPro" id="IPR050087">
    <property type="entry name" value="AON_synthase_class-II"/>
</dbReference>
<evidence type="ECO:0000256" key="2">
    <source>
        <dbReference type="ARBA" id="ARBA00004746"/>
    </source>
</evidence>